<proteinExistence type="predicted"/>
<gene>
    <name evidence="1" type="ORF">EDS130_LOCUS43382</name>
</gene>
<evidence type="ECO:0000313" key="1">
    <source>
        <dbReference type="EMBL" id="CAF1513187.1"/>
    </source>
</evidence>
<comment type="caution">
    <text evidence="1">The sequence shown here is derived from an EMBL/GenBank/DDBJ whole genome shotgun (WGS) entry which is preliminary data.</text>
</comment>
<accession>A0A815U0F7</accession>
<reference evidence="1" key="1">
    <citation type="submission" date="2021-02" db="EMBL/GenBank/DDBJ databases">
        <authorList>
            <person name="Nowell W R."/>
        </authorList>
    </citation>
    <scope>NUCLEOTIDE SEQUENCE</scope>
</reference>
<feature type="non-terminal residue" evidence="1">
    <location>
        <position position="253"/>
    </location>
</feature>
<protein>
    <submittedName>
        <fullName evidence="1">Uncharacterized protein</fullName>
    </submittedName>
</protein>
<dbReference type="EMBL" id="CAJNOJ010000709">
    <property type="protein sequence ID" value="CAF1513187.1"/>
    <property type="molecule type" value="Genomic_DNA"/>
</dbReference>
<dbReference type="OrthoDB" id="10060770at2759"/>
<evidence type="ECO:0000313" key="2">
    <source>
        <dbReference type="Proteomes" id="UP000663852"/>
    </source>
</evidence>
<name>A0A815U0F7_ADIRI</name>
<dbReference type="AlphaFoldDB" id="A0A815U0F7"/>
<sequence length="253" mass="30155">MDTKLSMTTEADENFETYSLLWLDAAVNDSNQNLQAQKKLRQTINHLKTFEDVHLCMRYILSLNDHDRIVLIVNGKLGKLIVPKIVHLRQIISIYVYCYDLQTHQQWAKLYSKVKGVFTKLSELINQLKNDQIQRHHSKIDDSLLINIFNSSQSIEEQSTTDLNGQFLHFQLLVDCLIRMTSTPKDRDELIQLCSQLYKDNKFELKILKEFERSYTPERSLWWYTRHSFLHRLLNKALRVQNIDLLYLFRFFI</sequence>
<dbReference type="Proteomes" id="UP000663852">
    <property type="component" value="Unassembled WGS sequence"/>
</dbReference>
<organism evidence="1 2">
    <name type="scientific">Adineta ricciae</name>
    <name type="common">Rotifer</name>
    <dbReference type="NCBI Taxonomy" id="249248"/>
    <lineage>
        <taxon>Eukaryota</taxon>
        <taxon>Metazoa</taxon>
        <taxon>Spiralia</taxon>
        <taxon>Gnathifera</taxon>
        <taxon>Rotifera</taxon>
        <taxon>Eurotatoria</taxon>
        <taxon>Bdelloidea</taxon>
        <taxon>Adinetida</taxon>
        <taxon>Adinetidae</taxon>
        <taxon>Adineta</taxon>
    </lineage>
</organism>